<dbReference type="Pfam" id="PF01872">
    <property type="entry name" value="RibD_C"/>
    <property type="match status" value="1"/>
</dbReference>
<evidence type="ECO:0000256" key="8">
    <source>
        <dbReference type="ARBA" id="ARBA00022801"/>
    </source>
</evidence>
<evidence type="ECO:0000256" key="1">
    <source>
        <dbReference type="ARBA" id="ARBA00002151"/>
    </source>
</evidence>
<evidence type="ECO:0000256" key="10">
    <source>
        <dbReference type="ARBA" id="ARBA00022857"/>
    </source>
</evidence>
<dbReference type="EC" id="3.5.4.26" evidence="13"/>
<evidence type="ECO:0000256" key="4">
    <source>
        <dbReference type="ARBA" id="ARBA00005259"/>
    </source>
</evidence>
<feature type="binding site" evidence="15">
    <location>
        <position position="178"/>
    </location>
    <ligand>
        <name>substrate</name>
    </ligand>
</feature>
<dbReference type="PANTHER" id="PTHR38011:SF7">
    <property type="entry name" value="2,5-DIAMINO-6-RIBOSYLAMINO-4(3H)-PYRIMIDINONE 5'-PHOSPHATE REDUCTASE"/>
    <property type="match status" value="1"/>
</dbReference>
<dbReference type="InterPro" id="IPR002125">
    <property type="entry name" value="CMP_dCMP_dom"/>
</dbReference>
<evidence type="ECO:0000256" key="2">
    <source>
        <dbReference type="ARBA" id="ARBA00004882"/>
    </source>
</evidence>
<evidence type="ECO:0000256" key="14">
    <source>
        <dbReference type="PIRSR" id="PIRSR006769-1"/>
    </source>
</evidence>
<dbReference type="UniPathway" id="UPA00275">
    <property type="reaction ID" value="UER00401"/>
</dbReference>
<dbReference type="PROSITE" id="PS00903">
    <property type="entry name" value="CYT_DCMP_DEAMINASES_1"/>
    <property type="match status" value="1"/>
</dbReference>
<dbReference type="SUPFAM" id="SSF53597">
    <property type="entry name" value="Dihydrofolate reductase-like"/>
    <property type="match status" value="1"/>
</dbReference>
<sequence length="372" mass="40267">MQRALRLAEKGLFTAAPNPRVGCSIVKGGVEIGAGWHPGVGEPHAEVFALREAGTAARGATAYVNLEPCSHFGRTPPCADALVAAQVARVVVGNIDPDPRVAGRGVEKLRAAGIEVITEVLAEACDALNQGFFKRMHTGRPLVRLKIAHSLDGRTAMASGESQWITGEAARADVQYWRARSCVVLTGADTLLHDQARLKVRPDLLKRRWPDHPPLQGPKRVVVDSQLRVPPDHPFYADVSDVLVCTAADQSGPVLEALTHRGIQVISLPRRGEHLDLDELLLALGERGVNEVLVETGPRLSGAFIRQHLIDEVVLYMAPRWLGSRGLPVVDLPLDQMADSLGLQIREQRQFGSDWRIIAVPEKHSASAAAAD</sequence>
<dbReference type="GO" id="GO:0008270">
    <property type="term" value="F:zinc ion binding"/>
    <property type="evidence" value="ECO:0007669"/>
    <property type="project" value="InterPro"/>
</dbReference>
<dbReference type="InterPro" id="IPR016192">
    <property type="entry name" value="APOBEC/CMP_deaminase_Zn-bd"/>
</dbReference>
<comment type="caution">
    <text evidence="18">The sequence shown here is derived from an EMBL/GenBank/DDBJ whole genome shotgun (WGS) entry which is preliminary data.</text>
</comment>
<feature type="active site" description="Proton donor" evidence="14">
    <location>
        <position position="46"/>
    </location>
</feature>
<dbReference type="FunFam" id="3.40.140.10:FF:000025">
    <property type="entry name" value="Riboflavin biosynthesis protein RibD"/>
    <property type="match status" value="1"/>
</dbReference>
<dbReference type="Proteomes" id="UP000297475">
    <property type="component" value="Unassembled WGS sequence"/>
</dbReference>
<evidence type="ECO:0000256" key="3">
    <source>
        <dbReference type="ARBA" id="ARBA00004910"/>
    </source>
</evidence>
<proteinExistence type="inferred from homology"/>
<dbReference type="EMBL" id="SRMF01000013">
    <property type="protein sequence ID" value="TGG90378.1"/>
    <property type="molecule type" value="Genomic_DNA"/>
</dbReference>
<feature type="binding site" evidence="15">
    <location>
        <position position="164"/>
    </location>
    <ligand>
        <name>NADP(+)</name>
        <dbReference type="ChEBI" id="CHEBI:58349"/>
    </ligand>
</feature>
<keyword evidence="19" id="KW-1185">Reference proteome</keyword>
<feature type="binding site" evidence="15">
    <location>
        <position position="148"/>
    </location>
    <ligand>
        <name>NADP(+)</name>
        <dbReference type="ChEBI" id="CHEBI:58349"/>
    </ligand>
</feature>
<dbReference type="InterPro" id="IPR050765">
    <property type="entry name" value="Riboflavin_Biosynth_HTPR"/>
</dbReference>
<evidence type="ECO:0000256" key="13">
    <source>
        <dbReference type="PIRNR" id="PIRNR006769"/>
    </source>
</evidence>
<evidence type="ECO:0000313" key="18">
    <source>
        <dbReference type="EMBL" id="TGG90378.1"/>
    </source>
</evidence>
<dbReference type="PANTHER" id="PTHR38011">
    <property type="entry name" value="DIHYDROFOLATE REDUCTASE FAMILY PROTEIN (AFU_ORTHOLOGUE AFUA_8G06820)"/>
    <property type="match status" value="1"/>
</dbReference>
<keyword evidence="11 13" id="KW-0560">Oxidoreductase</keyword>
<feature type="binding site" evidence="16">
    <location>
        <position position="69"/>
    </location>
    <ligand>
        <name>Zn(2+)</name>
        <dbReference type="ChEBI" id="CHEBI:29105"/>
        <note>catalytic</note>
    </ligand>
</feature>
<dbReference type="InterPro" id="IPR024072">
    <property type="entry name" value="DHFR-like_dom_sf"/>
</dbReference>
<feature type="domain" description="CMP/dCMP-type deaminase" evidence="17">
    <location>
        <begin position="1"/>
        <end position="117"/>
    </location>
</feature>
<protein>
    <recommendedName>
        <fullName evidence="13">Riboflavin biosynthesis protein RibD</fullName>
    </recommendedName>
    <domain>
        <recommendedName>
            <fullName evidence="13">Diaminohydroxyphosphoribosylaminopyrimidine deaminase</fullName>
            <shortName evidence="13">DRAP deaminase</shortName>
            <ecNumber evidence="13">3.5.4.26</ecNumber>
        </recommendedName>
        <alternativeName>
            <fullName evidence="13">Riboflavin-specific deaminase</fullName>
        </alternativeName>
    </domain>
    <domain>
        <recommendedName>
            <fullName evidence="13">5-amino-6-(5-phosphoribosylamino)uracil reductase</fullName>
            <ecNumber evidence="13">1.1.1.193</ecNumber>
        </recommendedName>
        <alternativeName>
            <fullName evidence="13">HTP reductase</fullName>
        </alternativeName>
    </domain>
</protein>
<feature type="binding site" evidence="15">
    <location>
        <begin position="297"/>
        <end position="303"/>
    </location>
    <ligand>
        <name>NADP(+)</name>
        <dbReference type="ChEBI" id="CHEBI:58349"/>
    </ligand>
</feature>
<feature type="binding site" evidence="15">
    <location>
        <position position="225"/>
    </location>
    <ligand>
        <name>NADP(+)</name>
        <dbReference type="ChEBI" id="CHEBI:58349"/>
    </ligand>
</feature>
<dbReference type="Gene3D" id="3.40.430.10">
    <property type="entry name" value="Dihydrofolate Reductase, subunit A"/>
    <property type="match status" value="1"/>
</dbReference>
<comment type="function">
    <text evidence="1 13">Converts 2,5-diamino-6-(ribosylamino)-4(3h)-pyrimidinone 5'-phosphate into 5-amino-6-(ribosylamino)-2,4(1h,3h)-pyrimidinedione 5'-phosphate.</text>
</comment>
<gene>
    <name evidence="18" type="primary">ribD</name>
    <name evidence="18" type="ORF">E4656_18420</name>
</gene>
<dbReference type="Pfam" id="PF00383">
    <property type="entry name" value="dCMP_cyt_deam_1"/>
    <property type="match status" value="1"/>
</dbReference>
<evidence type="ECO:0000256" key="5">
    <source>
        <dbReference type="ARBA" id="ARBA00007417"/>
    </source>
</evidence>
<organism evidence="18 19">
    <name type="scientific">Natronospirillum operosum</name>
    <dbReference type="NCBI Taxonomy" id="2759953"/>
    <lineage>
        <taxon>Bacteria</taxon>
        <taxon>Pseudomonadati</taxon>
        <taxon>Pseudomonadota</taxon>
        <taxon>Gammaproteobacteria</taxon>
        <taxon>Oceanospirillales</taxon>
        <taxon>Natronospirillaceae</taxon>
        <taxon>Natronospirillum</taxon>
    </lineage>
</organism>
<dbReference type="InterPro" id="IPR004794">
    <property type="entry name" value="Eubact_RibD"/>
</dbReference>
<dbReference type="CDD" id="cd01284">
    <property type="entry name" value="Riboflavin_deaminase-reductase"/>
    <property type="match status" value="1"/>
</dbReference>
<evidence type="ECO:0000259" key="17">
    <source>
        <dbReference type="PROSITE" id="PS51747"/>
    </source>
</evidence>
<dbReference type="GO" id="GO:0009231">
    <property type="term" value="P:riboflavin biosynthetic process"/>
    <property type="evidence" value="ECO:0007669"/>
    <property type="project" value="UniProtKB-UniPathway"/>
</dbReference>
<feature type="binding site" evidence="16">
    <location>
        <position position="78"/>
    </location>
    <ligand>
        <name>Zn(2+)</name>
        <dbReference type="ChEBI" id="CHEBI:29105"/>
        <note>catalytic</note>
    </ligand>
</feature>
<keyword evidence="8 13" id="KW-0378">Hydrolase</keyword>
<comment type="catalytic activity">
    <reaction evidence="13">
        <text>2,5-diamino-6-hydroxy-4-(5-phosphoribosylamino)-pyrimidine + H2O + H(+) = 5-amino-6-(5-phospho-D-ribosylamino)uracil + NH4(+)</text>
        <dbReference type="Rhea" id="RHEA:21868"/>
        <dbReference type="ChEBI" id="CHEBI:15377"/>
        <dbReference type="ChEBI" id="CHEBI:15378"/>
        <dbReference type="ChEBI" id="CHEBI:28938"/>
        <dbReference type="ChEBI" id="CHEBI:58453"/>
        <dbReference type="ChEBI" id="CHEBI:58614"/>
        <dbReference type="EC" id="3.5.4.26"/>
    </reaction>
</comment>
<dbReference type="Gene3D" id="3.40.140.10">
    <property type="entry name" value="Cytidine Deaminase, domain 2"/>
    <property type="match status" value="1"/>
</dbReference>
<dbReference type="EC" id="1.1.1.193" evidence="13"/>
<dbReference type="InterPro" id="IPR016193">
    <property type="entry name" value="Cytidine_deaminase-like"/>
</dbReference>
<feature type="binding site" evidence="15">
    <location>
        <position position="295"/>
    </location>
    <ligand>
        <name>substrate</name>
    </ligand>
</feature>
<evidence type="ECO:0000256" key="7">
    <source>
        <dbReference type="ARBA" id="ARBA00022723"/>
    </source>
</evidence>
<keyword evidence="10 13" id="KW-0521">NADP</keyword>
<dbReference type="PROSITE" id="PS51747">
    <property type="entry name" value="CYT_DCMP_DEAMINASES_2"/>
    <property type="match status" value="1"/>
</dbReference>
<name>A0A4Z0W8V7_9GAMM</name>
<evidence type="ECO:0000256" key="12">
    <source>
        <dbReference type="ARBA" id="ARBA00023268"/>
    </source>
</evidence>
<feature type="binding site" evidence="15">
    <location>
        <position position="201"/>
    </location>
    <ligand>
        <name>substrate</name>
    </ligand>
</feature>
<feature type="binding site" evidence="16">
    <location>
        <position position="44"/>
    </location>
    <ligand>
        <name>Zn(2+)</name>
        <dbReference type="ChEBI" id="CHEBI:29105"/>
        <note>catalytic</note>
    </ligand>
</feature>
<comment type="similarity">
    <text evidence="4 13">In the N-terminal section; belongs to the cytidine and deoxycytidylate deaminase family.</text>
</comment>
<feature type="binding site" evidence="15">
    <location>
        <position position="190"/>
    </location>
    <ligand>
        <name>NADP(+)</name>
        <dbReference type="ChEBI" id="CHEBI:58349"/>
    </ligand>
</feature>
<dbReference type="OrthoDB" id="9800865at2"/>
<keyword evidence="7 13" id="KW-0479">Metal-binding</keyword>
<feature type="binding site" evidence="15">
    <location>
        <position position="162"/>
    </location>
    <ligand>
        <name>substrate</name>
    </ligand>
</feature>
<feature type="binding site" evidence="15">
    <location>
        <position position="194"/>
    </location>
    <ligand>
        <name>NADP(+)</name>
        <dbReference type="ChEBI" id="CHEBI:58349"/>
    </ligand>
</feature>
<evidence type="ECO:0000256" key="11">
    <source>
        <dbReference type="ARBA" id="ARBA00023002"/>
    </source>
</evidence>
<keyword evidence="6 13" id="KW-0686">Riboflavin biosynthesis</keyword>
<reference evidence="18 19" key="1">
    <citation type="submission" date="2019-04" db="EMBL/GenBank/DDBJ databases">
        <title>Natronospirillum operosus gen. nov., sp. nov., a haloalkaliphilic satellite isolated from decaying biomass of laboratory culture of cyanobacterium Geitlerinema sp. and proposal of Natronospirillaceae fam. nov. and Saccharospirillaceae fam. nov.</title>
        <authorList>
            <person name="Kevbrin V."/>
            <person name="Boltyanskaya Y."/>
            <person name="Koziaeva V."/>
            <person name="Grouzdev D.S."/>
            <person name="Park M."/>
            <person name="Cho J."/>
        </authorList>
    </citation>
    <scope>NUCLEOTIDE SEQUENCE [LARGE SCALE GENOMIC DNA]</scope>
    <source>
        <strain evidence="18 19">G-116</strain>
    </source>
</reference>
<keyword evidence="12" id="KW-0511">Multifunctional enzyme</keyword>
<keyword evidence="9 13" id="KW-0862">Zinc</keyword>
<accession>A0A4Z0W8V7</accession>
<dbReference type="PIRSF" id="PIRSF006769">
    <property type="entry name" value="RibD"/>
    <property type="match status" value="1"/>
</dbReference>
<dbReference type="SUPFAM" id="SSF53927">
    <property type="entry name" value="Cytidine deaminase-like"/>
    <property type="match status" value="1"/>
</dbReference>
<dbReference type="InterPro" id="IPR002734">
    <property type="entry name" value="RibDG_C"/>
</dbReference>
<comment type="catalytic activity">
    <reaction evidence="13">
        <text>5-amino-6-(5-phospho-D-ribitylamino)uracil + NADP(+) = 5-amino-6-(5-phospho-D-ribosylamino)uracil + NADPH + H(+)</text>
        <dbReference type="Rhea" id="RHEA:17845"/>
        <dbReference type="ChEBI" id="CHEBI:15378"/>
        <dbReference type="ChEBI" id="CHEBI:57783"/>
        <dbReference type="ChEBI" id="CHEBI:58349"/>
        <dbReference type="ChEBI" id="CHEBI:58421"/>
        <dbReference type="ChEBI" id="CHEBI:58453"/>
        <dbReference type="EC" id="1.1.1.193"/>
    </reaction>
</comment>
<dbReference type="GO" id="GO:0008835">
    <property type="term" value="F:diaminohydroxyphosphoribosylaminopyrimidine deaminase activity"/>
    <property type="evidence" value="ECO:0007669"/>
    <property type="project" value="UniProtKB-EC"/>
</dbReference>
<comment type="cofactor">
    <cofactor evidence="13 16">
        <name>Zn(2+)</name>
        <dbReference type="ChEBI" id="CHEBI:29105"/>
    </cofactor>
    <text evidence="13 16">Binds 1 zinc ion.</text>
</comment>
<comment type="pathway">
    <text evidence="2 13">Cofactor biosynthesis; riboflavin biosynthesis; 5-amino-6-(D-ribitylamino)uracil from GTP: step 2/4.</text>
</comment>
<evidence type="ECO:0000313" key="19">
    <source>
        <dbReference type="Proteomes" id="UP000297475"/>
    </source>
</evidence>
<evidence type="ECO:0000256" key="6">
    <source>
        <dbReference type="ARBA" id="ARBA00022619"/>
    </source>
</evidence>
<dbReference type="AlphaFoldDB" id="A0A4Z0W8V7"/>
<evidence type="ECO:0000256" key="9">
    <source>
        <dbReference type="ARBA" id="ARBA00022833"/>
    </source>
</evidence>
<comment type="pathway">
    <text evidence="3 13">Cofactor biosynthesis; riboflavin biosynthesis; 5-amino-6-(D-ribitylamino)uracil from GTP: step 3/4.</text>
</comment>
<dbReference type="GO" id="GO:0008703">
    <property type="term" value="F:5-amino-6-(5-phosphoribosylamino)uracil reductase activity"/>
    <property type="evidence" value="ECO:0007669"/>
    <property type="project" value="UniProtKB-EC"/>
</dbReference>
<comment type="similarity">
    <text evidence="5 13">In the C-terminal section; belongs to the HTP reductase family.</text>
</comment>
<feature type="binding site" evidence="15">
    <location>
        <position position="198"/>
    </location>
    <ligand>
        <name>substrate</name>
    </ligand>
</feature>
<evidence type="ECO:0000256" key="16">
    <source>
        <dbReference type="PIRSR" id="PIRSR006769-3"/>
    </source>
</evidence>
<evidence type="ECO:0000256" key="15">
    <source>
        <dbReference type="PIRSR" id="PIRSR006769-2"/>
    </source>
</evidence>